<feature type="chain" id="PRO_5014818062" evidence="1">
    <location>
        <begin position="22"/>
        <end position="163"/>
    </location>
</feature>
<dbReference type="AlphaFoldDB" id="A0A2M4C719"/>
<reference evidence="2" key="1">
    <citation type="submission" date="2018-01" db="EMBL/GenBank/DDBJ databases">
        <title>An insight into the sialome of Amazonian anophelines.</title>
        <authorList>
            <person name="Ribeiro J.M."/>
            <person name="Scarpassa V."/>
            <person name="Calvo E."/>
        </authorList>
    </citation>
    <scope>NUCLEOTIDE SEQUENCE</scope>
    <source>
        <tissue evidence="2">Salivary glands</tissue>
    </source>
</reference>
<feature type="signal peptide" evidence="1">
    <location>
        <begin position="1"/>
        <end position="21"/>
    </location>
</feature>
<organism evidence="2">
    <name type="scientific">Anopheles marajoara</name>
    <dbReference type="NCBI Taxonomy" id="58244"/>
    <lineage>
        <taxon>Eukaryota</taxon>
        <taxon>Metazoa</taxon>
        <taxon>Ecdysozoa</taxon>
        <taxon>Arthropoda</taxon>
        <taxon>Hexapoda</taxon>
        <taxon>Insecta</taxon>
        <taxon>Pterygota</taxon>
        <taxon>Neoptera</taxon>
        <taxon>Endopterygota</taxon>
        <taxon>Diptera</taxon>
        <taxon>Nematocera</taxon>
        <taxon>Culicoidea</taxon>
        <taxon>Culicidae</taxon>
        <taxon>Anophelinae</taxon>
        <taxon>Anopheles</taxon>
    </lineage>
</organism>
<evidence type="ECO:0000256" key="1">
    <source>
        <dbReference type="SAM" id="SignalP"/>
    </source>
</evidence>
<sequence>MIWLLFLPLRHGRLLCGNVAAYCVGLSVGSTAGHDPRHTHELARVSSSSTVGCCRKMTTCGHHYEALRGPLRWCAIDPHHHHLLIGLLHFDHHHDLLLRLLLLYHPRCVIVRLAALEHSVARHHCDDGVASFAACSSDGAMCPRYGRPPLSSGLSSACARHST</sequence>
<keyword evidence="1" id="KW-0732">Signal</keyword>
<proteinExistence type="predicted"/>
<name>A0A2M4C719_9DIPT</name>
<accession>A0A2M4C719</accession>
<protein>
    <submittedName>
        <fullName evidence="2">Putative secreted protein</fullName>
    </submittedName>
</protein>
<evidence type="ECO:0000313" key="2">
    <source>
        <dbReference type="EMBL" id="MBW60778.1"/>
    </source>
</evidence>
<dbReference type="EMBL" id="GGFJ01011637">
    <property type="protein sequence ID" value="MBW60778.1"/>
    <property type="molecule type" value="Transcribed_RNA"/>
</dbReference>